<evidence type="ECO:0000313" key="3">
    <source>
        <dbReference type="Proteomes" id="UP001162483"/>
    </source>
</evidence>
<reference evidence="2" key="1">
    <citation type="submission" date="2023-05" db="EMBL/GenBank/DDBJ databases">
        <authorList>
            <person name="Stuckert A."/>
        </authorList>
    </citation>
    <scope>NUCLEOTIDE SEQUENCE</scope>
</reference>
<protein>
    <submittedName>
        <fullName evidence="2">Uncharacterized protein</fullName>
    </submittedName>
</protein>
<proteinExistence type="predicted"/>
<sequence length="90" mass="9517">MVGVTGQVQQVAISVVQRVRQRDGQGHKPGIKTGNKQRSTEGQAEGQKQAGAGGRVVRTSRGQYRQSSSRVRTEVTGSGNQGQANSTTSH</sequence>
<feature type="compositionally biased region" description="Low complexity" evidence="1">
    <location>
        <begin position="41"/>
        <end position="50"/>
    </location>
</feature>
<feature type="compositionally biased region" description="Polar residues" evidence="1">
    <location>
        <begin position="60"/>
        <end position="90"/>
    </location>
</feature>
<comment type="caution">
    <text evidence="2">The sequence shown here is derived from an EMBL/GenBank/DDBJ whole genome shotgun (WGS) entry which is preliminary data.</text>
</comment>
<name>A0ABN9FFL3_9NEOB</name>
<organism evidence="2 3">
    <name type="scientific">Staurois parvus</name>
    <dbReference type="NCBI Taxonomy" id="386267"/>
    <lineage>
        <taxon>Eukaryota</taxon>
        <taxon>Metazoa</taxon>
        <taxon>Chordata</taxon>
        <taxon>Craniata</taxon>
        <taxon>Vertebrata</taxon>
        <taxon>Euteleostomi</taxon>
        <taxon>Amphibia</taxon>
        <taxon>Batrachia</taxon>
        <taxon>Anura</taxon>
        <taxon>Neobatrachia</taxon>
        <taxon>Ranoidea</taxon>
        <taxon>Ranidae</taxon>
        <taxon>Staurois</taxon>
    </lineage>
</organism>
<keyword evidence="3" id="KW-1185">Reference proteome</keyword>
<evidence type="ECO:0000313" key="2">
    <source>
        <dbReference type="EMBL" id="CAI9595794.1"/>
    </source>
</evidence>
<dbReference type="Proteomes" id="UP001162483">
    <property type="component" value="Unassembled WGS sequence"/>
</dbReference>
<gene>
    <name evidence="2" type="ORF">SPARVUS_LOCUS11940252</name>
</gene>
<evidence type="ECO:0000256" key="1">
    <source>
        <dbReference type="SAM" id="MobiDB-lite"/>
    </source>
</evidence>
<dbReference type="EMBL" id="CATNWA010016837">
    <property type="protein sequence ID" value="CAI9595794.1"/>
    <property type="molecule type" value="Genomic_DNA"/>
</dbReference>
<feature type="region of interest" description="Disordered" evidence="1">
    <location>
        <begin position="18"/>
        <end position="90"/>
    </location>
</feature>
<accession>A0ABN9FFL3</accession>